<keyword evidence="2" id="KW-0812">Transmembrane</keyword>
<feature type="compositionally biased region" description="Low complexity" evidence="1">
    <location>
        <begin position="72"/>
        <end position="120"/>
    </location>
</feature>
<evidence type="ECO:0000256" key="1">
    <source>
        <dbReference type="SAM" id="MobiDB-lite"/>
    </source>
</evidence>
<accession>A0A836HHR6</accession>
<keyword evidence="2" id="KW-0472">Membrane</keyword>
<organism evidence="3 4">
    <name type="scientific">Porcisia hertigi</name>
    <dbReference type="NCBI Taxonomy" id="2761500"/>
    <lineage>
        <taxon>Eukaryota</taxon>
        <taxon>Discoba</taxon>
        <taxon>Euglenozoa</taxon>
        <taxon>Kinetoplastea</taxon>
        <taxon>Metakinetoplastina</taxon>
        <taxon>Trypanosomatida</taxon>
        <taxon>Trypanosomatidae</taxon>
        <taxon>Leishmaniinae</taxon>
        <taxon>Porcisia</taxon>
    </lineage>
</organism>
<dbReference type="KEGG" id="phet:94287618"/>
<proteinExistence type="predicted"/>
<dbReference type="RefSeq" id="XP_067753698.1">
    <property type="nucleotide sequence ID" value="XM_067897541.1"/>
</dbReference>
<keyword evidence="4" id="KW-1185">Reference proteome</keyword>
<feature type="transmembrane region" description="Helical" evidence="2">
    <location>
        <begin position="37"/>
        <end position="56"/>
    </location>
</feature>
<dbReference type="Proteomes" id="UP000674318">
    <property type="component" value="Chromosome 35"/>
</dbReference>
<dbReference type="OrthoDB" id="273799at2759"/>
<comment type="caution">
    <text evidence="3">The sequence shown here is derived from an EMBL/GenBank/DDBJ whole genome shotgun (WGS) entry which is preliminary data.</text>
</comment>
<gene>
    <name evidence="3" type="ORF">JKF63_01494</name>
</gene>
<evidence type="ECO:0000313" key="4">
    <source>
        <dbReference type="Proteomes" id="UP000674318"/>
    </source>
</evidence>
<protein>
    <submittedName>
        <fullName evidence="3">Uncharacterized protein</fullName>
    </submittedName>
</protein>
<dbReference type="GeneID" id="94287618"/>
<reference evidence="3 4" key="1">
    <citation type="submission" date="2021-02" db="EMBL/GenBank/DDBJ databases">
        <title>Porcisia hertigi Genome sequencing and assembly.</title>
        <authorList>
            <person name="Almutairi H."/>
            <person name="Gatherer D."/>
        </authorList>
    </citation>
    <scope>NUCLEOTIDE SEQUENCE [LARGE SCALE GENOMIC DNA]</scope>
    <source>
        <strain evidence="3 4">C119</strain>
    </source>
</reference>
<dbReference type="EMBL" id="JAFJZO010000035">
    <property type="protein sequence ID" value="KAG5492914.1"/>
    <property type="molecule type" value="Genomic_DNA"/>
</dbReference>
<evidence type="ECO:0000313" key="3">
    <source>
        <dbReference type="EMBL" id="KAG5492914.1"/>
    </source>
</evidence>
<name>A0A836HHR6_9TRYP</name>
<keyword evidence="2" id="KW-1133">Transmembrane helix</keyword>
<sequence>MLPHNDPPEAVHVELTLSAAYRRTRLRANAVLLRHGHIIPIIAVAFCLILSTAISIQREMYYNRAAEQKNVTTTTTTTTATPKTTTATPTTTTTTPTTTTTTTTATPTPTPTPTTATTKPPELVETTSTIAAKLTAAPGG</sequence>
<feature type="region of interest" description="Disordered" evidence="1">
    <location>
        <begin position="66"/>
        <end position="120"/>
    </location>
</feature>
<evidence type="ECO:0000256" key="2">
    <source>
        <dbReference type="SAM" id="Phobius"/>
    </source>
</evidence>
<dbReference type="AlphaFoldDB" id="A0A836HHR6"/>